<organism evidence="1">
    <name type="scientific">Cyprideis torosa</name>
    <dbReference type="NCBI Taxonomy" id="163714"/>
    <lineage>
        <taxon>Eukaryota</taxon>
        <taxon>Metazoa</taxon>
        <taxon>Ecdysozoa</taxon>
        <taxon>Arthropoda</taxon>
        <taxon>Crustacea</taxon>
        <taxon>Oligostraca</taxon>
        <taxon>Ostracoda</taxon>
        <taxon>Podocopa</taxon>
        <taxon>Podocopida</taxon>
        <taxon>Cytherocopina</taxon>
        <taxon>Cytheroidea</taxon>
        <taxon>Cytherideidae</taxon>
        <taxon>Cyprideis</taxon>
    </lineage>
</organism>
<dbReference type="EMBL" id="OB660105">
    <property type="protein sequence ID" value="CAD7222795.1"/>
    <property type="molecule type" value="Genomic_DNA"/>
</dbReference>
<name>A0A7R8ZKJ3_9CRUS</name>
<accession>A0A7R8ZKJ3</accession>
<protein>
    <submittedName>
        <fullName evidence="1">Uncharacterized protein</fullName>
    </submittedName>
</protein>
<evidence type="ECO:0000313" key="1">
    <source>
        <dbReference type="EMBL" id="CAD7222795.1"/>
    </source>
</evidence>
<dbReference type="AlphaFoldDB" id="A0A7R8ZKJ3"/>
<sequence length="292" mass="32894">MDKITCENGCGIELVRKDAASHDCIKDLRDTVEDLRDTVEDLRDTVEDLRDTVEDLRDTVEDLRDTVEDLRGTVQDLRDTVEDPRDTVEDFRQHCLNSKASFCLSLASASYPHHGVVTKHVVPVVSKHVVPVVSKHVVPVVSKHVVETKAYGGEAADVKLDQDNHQFSYKVSQRNYGPHHGYGHGSSSFQYHSQAQIPVVHKTYGYGDHGAYGHGHHGYKHAVHYEQPYKFGYGYGAHAPKVYKSRHVETHVKPVVHTYVKPVVHTAVKPVVYKTHSYGLTHGPHRYGYGHH</sequence>
<dbReference type="Gene3D" id="1.20.5.50">
    <property type="match status" value="1"/>
</dbReference>
<gene>
    <name evidence="1" type="ORF">CTOB1V02_LOCUS792</name>
</gene>
<proteinExistence type="predicted"/>
<dbReference type="OrthoDB" id="10255522at2759"/>
<reference evidence="1" key="1">
    <citation type="submission" date="2020-11" db="EMBL/GenBank/DDBJ databases">
        <authorList>
            <person name="Tran Van P."/>
        </authorList>
    </citation>
    <scope>NUCLEOTIDE SEQUENCE</scope>
</reference>